<gene>
    <name evidence="1" type="ORF">BPO_1106</name>
</gene>
<proteinExistence type="predicted"/>
<evidence type="ECO:0000313" key="1">
    <source>
        <dbReference type="EMBL" id="WOC51753.1"/>
    </source>
</evidence>
<dbReference type="KEGG" id="bpor:BPO_1106"/>
<dbReference type="AlphaFoldDB" id="A0AAU0F4P5"/>
<protein>
    <submittedName>
        <fullName evidence="1">Uncharacterized protein</fullName>
    </submittedName>
</protein>
<reference evidence="1" key="1">
    <citation type="submission" date="2023-10" db="EMBL/GenBank/DDBJ databases">
        <title>Characterization and whole genome sequencing of a novel strain of Bergeyella porcorum QD2021 isolated from pig.</title>
        <authorList>
            <person name="Liu G."/>
            <person name="Chen C."/>
            <person name="Han X."/>
        </authorList>
    </citation>
    <scope>NUCLEOTIDE SEQUENCE</scope>
    <source>
        <strain evidence="1">QD2021</strain>
    </source>
</reference>
<organism evidence="1 2">
    <name type="scientific">Bergeyella porcorum</name>
    <dbReference type="NCBI Taxonomy" id="1735111"/>
    <lineage>
        <taxon>Bacteria</taxon>
        <taxon>Pseudomonadati</taxon>
        <taxon>Bacteroidota</taxon>
        <taxon>Flavobacteriia</taxon>
        <taxon>Flavobacteriales</taxon>
        <taxon>Weeksellaceae</taxon>
        <taxon>Bergeyella</taxon>
    </lineage>
</organism>
<keyword evidence="2" id="KW-1185">Reference proteome</keyword>
<dbReference type="EMBL" id="CP136426">
    <property type="protein sequence ID" value="WOC51753.1"/>
    <property type="molecule type" value="Genomic_DNA"/>
</dbReference>
<sequence>MKETNLNFTAQKSFAEGKQTKITLFPFYHFENAPKSVNCEKFYFTI</sequence>
<evidence type="ECO:0000313" key="2">
    <source>
        <dbReference type="Proteomes" id="UP001432059"/>
    </source>
</evidence>
<accession>A0AAU0F4P5</accession>
<name>A0AAU0F4P5_9FLAO</name>
<dbReference type="Proteomes" id="UP001432059">
    <property type="component" value="Chromosome"/>
</dbReference>